<name>A0A835PUH9_VANPL</name>
<evidence type="ECO:0000256" key="15">
    <source>
        <dbReference type="SAM" id="SignalP"/>
    </source>
</evidence>
<accession>A0A835PUH9</accession>
<keyword evidence="11" id="KW-1015">Disulfide bond</keyword>
<evidence type="ECO:0000313" key="18">
    <source>
        <dbReference type="EMBL" id="KAG0458865.1"/>
    </source>
</evidence>
<evidence type="ECO:0000256" key="14">
    <source>
        <dbReference type="SAM" id="Phobius"/>
    </source>
</evidence>
<evidence type="ECO:0000256" key="13">
    <source>
        <dbReference type="ARBA" id="ARBA00038393"/>
    </source>
</evidence>
<evidence type="ECO:0000256" key="10">
    <source>
        <dbReference type="ARBA" id="ARBA00023136"/>
    </source>
</evidence>
<dbReference type="CDD" id="cd23509">
    <property type="entry name" value="Gnk2-like"/>
    <property type="match status" value="2"/>
</dbReference>
<gene>
    <name evidence="18" type="ORF">HPP92_021993</name>
    <name evidence="17" type="ORF">HPP92_022306</name>
</gene>
<comment type="similarity">
    <text evidence="13">Belongs to the cysteine-rich repeat secretory protein family. Plasmodesmata-located proteins (PDLD) subfamily.</text>
</comment>
<evidence type="ECO:0000256" key="5">
    <source>
        <dbReference type="ARBA" id="ARBA00022692"/>
    </source>
</evidence>
<dbReference type="FunFam" id="3.30.430.20:FF:000001">
    <property type="entry name" value="cysteine-rich repeat secretory protein 3"/>
    <property type="match status" value="1"/>
</dbReference>
<evidence type="ECO:0000256" key="3">
    <source>
        <dbReference type="ARBA" id="ARBA00022475"/>
    </source>
</evidence>
<dbReference type="EMBL" id="JADCNL010000012">
    <property type="protein sequence ID" value="KAG0457149.1"/>
    <property type="molecule type" value="Genomic_DNA"/>
</dbReference>
<evidence type="ECO:0000256" key="4">
    <source>
        <dbReference type="ARBA" id="ARBA00022581"/>
    </source>
</evidence>
<comment type="caution">
    <text evidence="18">The sequence shown here is derived from an EMBL/GenBank/DDBJ whole genome shotgun (WGS) entry which is preliminary data.</text>
</comment>
<keyword evidence="9 14" id="KW-1133">Transmembrane helix</keyword>
<evidence type="ECO:0000256" key="1">
    <source>
        <dbReference type="ARBA" id="ARBA00004251"/>
    </source>
</evidence>
<dbReference type="AlphaFoldDB" id="A0A835PUH9"/>
<sequence>MMLSEKLRLLFFFAAVLSTKTPCTIASSSFIYASCFPSRYPPDTPFQYNVNSVLASIANSASMSSYSCFASGNDSSSPPGSAAYGLYQCRNDLSAEECSACVQSGVEQVGLVCPEAYAAALQLDGCLVRYSNYDFVGKPNVSVAYKKCSSETSGGDVGEFFRRRDEVLGDLGSGQAFRVSTSGTVQGYAQCMGDLSPGDCAACLAQAVEQLRNACGASLAADMFLEKCCARYWVSGYYPRAADTSDYTDDDIGKTVAIIVGILAGVALLVVFMSFMKRTR</sequence>
<dbReference type="GO" id="GO:0009506">
    <property type="term" value="C:plasmodesma"/>
    <property type="evidence" value="ECO:0007669"/>
    <property type="project" value="UniProtKB-SubCell"/>
</dbReference>
<dbReference type="InterPro" id="IPR038408">
    <property type="entry name" value="GNK2_sf"/>
</dbReference>
<evidence type="ECO:0000256" key="7">
    <source>
        <dbReference type="ARBA" id="ARBA00022737"/>
    </source>
</evidence>
<evidence type="ECO:0000313" key="19">
    <source>
        <dbReference type="Proteomes" id="UP000636800"/>
    </source>
</evidence>
<feature type="signal peptide" evidence="15">
    <location>
        <begin position="1"/>
        <end position="18"/>
    </location>
</feature>
<feature type="domain" description="Gnk2-homologous" evidence="16">
    <location>
        <begin position="139"/>
        <end position="237"/>
    </location>
</feature>
<keyword evidence="19" id="KW-1185">Reference proteome</keyword>
<feature type="domain" description="Gnk2-homologous" evidence="16">
    <location>
        <begin position="28"/>
        <end position="135"/>
    </location>
</feature>
<dbReference type="InterPro" id="IPR002902">
    <property type="entry name" value="GNK2"/>
</dbReference>
<comment type="subcellular location">
    <subcellularLocation>
        <location evidence="12">Cell junction</location>
        <location evidence="12">Plasmodesma</location>
    </subcellularLocation>
    <subcellularLocation>
        <location evidence="1">Cell membrane</location>
        <topology evidence="1">Single-pass type I membrane protein</topology>
    </subcellularLocation>
</comment>
<evidence type="ECO:0000256" key="8">
    <source>
        <dbReference type="ARBA" id="ARBA00022949"/>
    </source>
</evidence>
<keyword evidence="6 15" id="KW-0732">Signal</keyword>
<dbReference type="PANTHER" id="PTHR32080:SF2">
    <property type="entry name" value="PLASMODESMATA-LOCATED PROTEIN 8"/>
    <property type="match status" value="1"/>
</dbReference>
<evidence type="ECO:0000259" key="16">
    <source>
        <dbReference type="PROSITE" id="PS51473"/>
    </source>
</evidence>
<keyword evidence="10 14" id="KW-0472">Membrane</keyword>
<evidence type="ECO:0000256" key="6">
    <source>
        <dbReference type="ARBA" id="ARBA00022729"/>
    </source>
</evidence>
<dbReference type="PANTHER" id="PTHR32080">
    <property type="entry name" value="ANTIFUNGAL PROTEIN GINKBILOBIN-2-LIKE"/>
    <property type="match status" value="1"/>
</dbReference>
<evidence type="ECO:0000256" key="12">
    <source>
        <dbReference type="ARBA" id="ARBA00024184"/>
    </source>
</evidence>
<keyword evidence="2" id="KW-0813">Transport</keyword>
<dbReference type="InterPro" id="IPR051378">
    <property type="entry name" value="Cell2Cell_Antifungal"/>
</dbReference>
<dbReference type="Proteomes" id="UP000636800">
    <property type="component" value="Chromosome 12"/>
</dbReference>
<keyword evidence="4" id="KW-0945">Host-virus interaction</keyword>
<dbReference type="Pfam" id="PF01657">
    <property type="entry name" value="Stress-antifung"/>
    <property type="match status" value="2"/>
</dbReference>
<evidence type="ECO:0000313" key="20">
    <source>
        <dbReference type="Proteomes" id="UP000639772"/>
    </source>
</evidence>
<dbReference type="GO" id="GO:0005886">
    <property type="term" value="C:plasma membrane"/>
    <property type="evidence" value="ECO:0007669"/>
    <property type="project" value="UniProtKB-SubCell"/>
</dbReference>
<evidence type="ECO:0000313" key="17">
    <source>
        <dbReference type="EMBL" id="KAG0457149.1"/>
    </source>
</evidence>
<keyword evidence="8" id="KW-0965">Cell junction</keyword>
<protein>
    <recommendedName>
        <fullName evidence="16">Gnk2-homologous domain-containing protein</fullName>
    </recommendedName>
</protein>
<feature type="chain" id="PRO_5036418080" description="Gnk2-homologous domain-containing protein" evidence="15">
    <location>
        <begin position="19"/>
        <end position="280"/>
    </location>
</feature>
<keyword evidence="5 14" id="KW-0812">Transmembrane</keyword>
<reference evidence="19 20" key="1">
    <citation type="journal article" date="2020" name="Nat. Food">
        <title>A phased Vanilla planifolia genome enables genetic improvement of flavour and production.</title>
        <authorList>
            <person name="Hasing T."/>
            <person name="Tang H."/>
            <person name="Brym M."/>
            <person name="Khazi F."/>
            <person name="Huang T."/>
            <person name="Chambers A.H."/>
        </authorList>
    </citation>
    <scope>NUCLEOTIDE SEQUENCE [LARGE SCALE GENOMIC DNA]</scope>
    <source>
        <tissue evidence="18">Leaf</tissue>
    </source>
</reference>
<keyword evidence="7" id="KW-0677">Repeat</keyword>
<dbReference type="OrthoDB" id="1097929at2759"/>
<dbReference type="Proteomes" id="UP000639772">
    <property type="component" value="Chromosome 12"/>
</dbReference>
<organism evidence="18 20">
    <name type="scientific">Vanilla planifolia</name>
    <name type="common">Vanilla</name>
    <dbReference type="NCBI Taxonomy" id="51239"/>
    <lineage>
        <taxon>Eukaryota</taxon>
        <taxon>Viridiplantae</taxon>
        <taxon>Streptophyta</taxon>
        <taxon>Embryophyta</taxon>
        <taxon>Tracheophyta</taxon>
        <taxon>Spermatophyta</taxon>
        <taxon>Magnoliopsida</taxon>
        <taxon>Liliopsida</taxon>
        <taxon>Asparagales</taxon>
        <taxon>Orchidaceae</taxon>
        <taxon>Vanilloideae</taxon>
        <taxon>Vanilleae</taxon>
        <taxon>Vanilla</taxon>
    </lineage>
</organism>
<evidence type="ECO:0000256" key="2">
    <source>
        <dbReference type="ARBA" id="ARBA00022448"/>
    </source>
</evidence>
<proteinExistence type="inferred from homology"/>
<keyword evidence="3" id="KW-1003">Cell membrane</keyword>
<evidence type="ECO:0000256" key="11">
    <source>
        <dbReference type="ARBA" id="ARBA00023157"/>
    </source>
</evidence>
<dbReference type="Gene3D" id="3.30.430.20">
    <property type="entry name" value="Gnk2 domain, C-X8-C-X2-C motif"/>
    <property type="match status" value="2"/>
</dbReference>
<dbReference type="EMBL" id="JADCNM010000012">
    <property type="protein sequence ID" value="KAG0458865.1"/>
    <property type="molecule type" value="Genomic_DNA"/>
</dbReference>
<feature type="transmembrane region" description="Helical" evidence="14">
    <location>
        <begin position="256"/>
        <end position="276"/>
    </location>
</feature>
<evidence type="ECO:0000256" key="9">
    <source>
        <dbReference type="ARBA" id="ARBA00022989"/>
    </source>
</evidence>
<dbReference type="PROSITE" id="PS51473">
    <property type="entry name" value="GNK2"/>
    <property type="match status" value="2"/>
</dbReference>